<protein>
    <submittedName>
        <fullName evidence="14">Methyl-accepting chemotaxis protein/methyl-accepting chemotaxis protein-1 (Serine sensor receptor)</fullName>
    </submittedName>
</protein>
<dbReference type="InterPro" id="IPR004089">
    <property type="entry name" value="MCPsignal_dom"/>
</dbReference>
<dbReference type="RefSeq" id="WP_183366604.1">
    <property type="nucleotide sequence ID" value="NZ_JACIEZ010000004.1"/>
</dbReference>
<keyword evidence="9" id="KW-0175">Coiled coil</keyword>
<dbReference type="Gene3D" id="1.10.287.950">
    <property type="entry name" value="Methyl-accepting chemotaxis protein"/>
    <property type="match status" value="1"/>
</dbReference>
<evidence type="ECO:0000256" key="2">
    <source>
        <dbReference type="ARBA" id="ARBA00022475"/>
    </source>
</evidence>
<keyword evidence="4 11" id="KW-0812">Transmembrane</keyword>
<keyword evidence="8" id="KW-0807">Transducer</keyword>
<feature type="region of interest" description="Disordered" evidence="10">
    <location>
        <begin position="395"/>
        <end position="416"/>
    </location>
</feature>
<dbReference type="PANTHER" id="PTHR43531">
    <property type="entry name" value="PROTEIN ICFG"/>
    <property type="match status" value="1"/>
</dbReference>
<comment type="subcellular location">
    <subcellularLocation>
        <location evidence="1">Cell membrane</location>
        <topology evidence="1">Multi-pass membrane protein</topology>
    </subcellularLocation>
</comment>
<evidence type="ECO:0000313" key="14">
    <source>
        <dbReference type="EMBL" id="MBB4065311.1"/>
    </source>
</evidence>
<dbReference type="InterPro" id="IPR033479">
    <property type="entry name" value="dCache_1"/>
</dbReference>
<dbReference type="SUPFAM" id="SSF58104">
    <property type="entry name" value="Methyl-accepting chemotaxis protein (MCP) signaling domain"/>
    <property type="match status" value="1"/>
</dbReference>
<keyword evidence="14" id="KW-0675">Receptor</keyword>
<keyword evidence="2" id="KW-1003">Cell membrane</keyword>
<evidence type="ECO:0000259" key="13">
    <source>
        <dbReference type="PROSITE" id="PS50885"/>
    </source>
</evidence>
<dbReference type="InterPro" id="IPR003660">
    <property type="entry name" value="HAMP_dom"/>
</dbReference>
<evidence type="ECO:0000256" key="9">
    <source>
        <dbReference type="SAM" id="Coils"/>
    </source>
</evidence>
<dbReference type="GO" id="GO:0006935">
    <property type="term" value="P:chemotaxis"/>
    <property type="evidence" value="ECO:0007669"/>
    <property type="project" value="UniProtKB-KW"/>
</dbReference>
<evidence type="ECO:0000256" key="1">
    <source>
        <dbReference type="ARBA" id="ARBA00004651"/>
    </source>
</evidence>
<name>A0A7W6J5S6_9HYPH</name>
<dbReference type="Gene3D" id="3.30.450.20">
    <property type="entry name" value="PAS domain"/>
    <property type="match status" value="2"/>
</dbReference>
<dbReference type="InterPro" id="IPR051310">
    <property type="entry name" value="MCP_chemotaxis"/>
</dbReference>
<evidence type="ECO:0000256" key="10">
    <source>
        <dbReference type="SAM" id="MobiDB-lite"/>
    </source>
</evidence>
<evidence type="ECO:0000259" key="12">
    <source>
        <dbReference type="PROSITE" id="PS50111"/>
    </source>
</evidence>
<dbReference type="FunFam" id="1.10.287.950:FF:000001">
    <property type="entry name" value="Methyl-accepting chemotaxis sensory transducer"/>
    <property type="match status" value="1"/>
</dbReference>
<feature type="transmembrane region" description="Helical" evidence="11">
    <location>
        <begin position="314"/>
        <end position="338"/>
    </location>
</feature>
<dbReference type="PROSITE" id="PS50111">
    <property type="entry name" value="CHEMOTAXIS_TRANSDUC_2"/>
    <property type="match status" value="1"/>
</dbReference>
<evidence type="ECO:0000256" key="11">
    <source>
        <dbReference type="SAM" id="Phobius"/>
    </source>
</evidence>
<dbReference type="Pfam" id="PF00672">
    <property type="entry name" value="HAMP"/>
    <property type="match status" value="1"/>
</dbReference>
<evidence type="ECO:0000313" key="15">
    <source>
        <dbReference type="Proteomes" id="UP000528286"/>
    </source>
</evidence>
<evidence type="ECO:0000256" key="7">
    <source>
        <dbReference type="ARBA" id="ARBA00029447"/>
    </source>
</evidence>
<evidence type="ECO:0000256" key="4">
    <source>
        <dbReference type="ARBA" id="ARBA00022692"/>
    </source>
</evidence>
<feature type="transmembrane region" description="Helical" evidence="11">
    <location>
        <begin position="12"/>
        <end position="34"/>
    </location>
</feature>
<dbReference type="CDD" id="cd06225">
    <property type="entry name" value="HAMP"/>
    <property type="match status" value="1"/>
</dbReference>
<comment type="similarity">
    <text evidence="7">Belongs to the methyl-accepting chemotaxis (MCP) protein family.</text>
</comment>
<evidence type="ECO:0000256" key="6">
    <source>
        <dbReference type="ARBA" id="ARBA00023136"/>
    </source>
</evidence>
<evidence type="ECO:0000256" key="5">
    <source>
        <dbReference type="ARBA" id="ARBA00022989"/>
    </source>
</evidence>
<dbReference type="AlphaFoldDB" id="A0A7W6J5S6"/>
<organism evidence="14 15">
    <name type="scientific">Gellertiella hungarica</name>
    <dbReference type="NCBI Taxonomy" id="1572859"/>
    <lineage>
        <taxon>Bacteria</taxon>
        <taxon>Pseudomonadati</taxon>
        <taxon>Pseudomonadota</taxon>
        <taxon>Alphaproteobacteria</taxon>
        <taxon>Hyphomicrobiales</taxon>
        <taxon>Rhizobiaceae</taxon>
        <taxon>Gellertiella</taxon>
    </lineage>
</organism>
<feature type="domain" description="HAMP" evidence="13">
    <location>
        <begin position="338"/>
        <end position="391"/>
    </location>
</feature>
<proteinExistence type="inferred from homology"/>
<reference evidence="14 15" key="1">
    <citation type="submission" date="2020-08" db="EMBL/GenBank/DDBJ databases">
        <title>Genomic Encyclopedia of Type Strains, Phase IV (KMG-IV): sequencing the most valuable type-strain genomes for metagenomic binning, comparative biology and taxonomic classification.</title>
        <authorList>
            <person name="Goeker M."/>
        </authorList>
    </citation>
    <scope>NUCLEOTIDE SEQUENCE [LARGE SCALE GENOMIC DNA]</scope>
    <source>
        <strain evidence="14 15">DSM 29853</strain>
    </source>
</reference>
<accession>A0A7W6J5S6</accession>
<keyword evidence="3" id="KW-0145">Chemotaxis</keyword>
<dbReference type="EMBL" id="JACIEZ010000004">
    <property type="protein sequence ID" value="MBB4065311.1"/>
    <property type="molecule type" value="Genomic_DNA"/>
</dbReference>
<dbReference type="PROSITE" id="PS50885">
    <property type="entry name" value="HAMP"/>
    <property type="match status" value="2"/>
</dbReference>
<keyword evidence="5 11" id="KW-1133">Transmembrane helix</keyword>
<dbReference type="SUPFAM" id="SSF158472">
    <property type="entry name" value="HAMP domain-like"/>
    <property type="match status" value="1"/>
</dbReference>
<dbReference type="PANTHER" id="PTHR43531:SF11">
    <property type="entry name" value="METHYL-ACCEPTING CHEMOTAXIS PROTEIN 3"/>
    <property type="match status" value="1"/>
</dbReference>
<evidence type="ECO:0000256" key="3">
    <source>
        <dbReference type="ARBA" id="ARBA00022500"/>
    </source>
</evidence>
<dbReference type="CDD" id="cd11386">
    <property type="entry name" value="MCP_signal"/>
    <property type="match status" value="1"/>
</dbReference>
<dbReference type="GO" id="GO:0007165">
    <property type="term" value="P:signal transduction"/>
    <property type="evidence" value="ECO:0007669"/>
    <property type="project" value="UniProtKB-KW"/>
</dbReference>
<sequence length="793" mass="84406">MILKSATARNMFAIISTGVAISVATAGMLFWLSYSEIKTRSVSEMAEIADSSAAKVETRFTQAKALANNLRSVLYSLYAMGNPSRSEADTLLKVFLRDNDLALGISTGWEPNAFDGKDADFVNKEGHDATGRYIPYFARSGSDIVHEPLKDYDKPGPGDYYQIPKSTGKDLLTEPYIYPINGQDVLMTSVMVPLKIDGKFVGVAGVDSSLSVLADDLSKIKPLDAGYVALFSEKGAVVSHPDKKSLGKGLKESGLDAVGFQKVIDNPGEAFETTEADGSTNISIAMPVHVIEGIKWYTVVSVPKAAVFAKLTSLAWLCAGLIVFGAVVMVLVGTVLAARFRNRLNKVISATTQIANGNTNVALDEVERPDEIGELNRSLAVLRDATLAKLRLESEAEETRAQTDQERRQRQAEAAERDQQVQFAMAELAKGLEKLAEGDMTYRLNSAFHSSLEAIRQDFNASMAKLEAALQTVQINAAAIQSGSAEIRSSSDELAKRTEQQAASVEETAAALEQITSSIRDASRRAEDAGELVDRTRLGAERSGEVVKKAVVAMSGIENSSREISNIIGVIDEIAFQTNLLALNAGVEAARAGEAGKGFAVVAQEVRELAQRSANAAKEIKALITNSGQQVQTGVALVGETGEALTEIVAQVQDINKHVSSIVQSTREQSTALNEISSAVNTIDQGTQKNAAMVEESTAASHALASEAAELNHLLAQFRFGEGRVAVRTAPAAAPAARAPVAPPVSKPAPADHSSRTVASPARALGNRIASAFGARTAAAVAPTNDQQDWEEF</sequence>
<dbReference type="Gene3D" id="6.10.340.10">
    <property type="match status" value="1"/>
</dbReference>
<evidence type="ECO:0000256" key="8">
    <source>
        <dbReference type="PROSITE-ProRule" id="PRU00284"/>
    </source>
</evidence>
<dbReference type="Proteomes" id="UP000528286">
    <property type="component" value="Unassembled WGS sequence"/>
</dbReference>
<feature type="region of interest" description="Disordered" evidence="10">
    <location>
        <begin position="734"/>
        <end position="759"/>
    </location>
</feature>
<feature type="domain" description="HAMP" evidence="13">
    <location>
        <begin position="419"/>
        <end position="471"/>
    </location>
</feature>
<gene>
    <name evidence="14" type="ORF">GGR23_002512</name>
</gene>
<dbReference type="Pfam" id="PF00015">
    <property type="entry name" value="MCPsignal"/>
    <property type="match status" value="1"/>
</dbReference>
<dbReference type="Pfam" id="PF02743">
    <property type="entry name" value="dCache_1"/>
    <property type="match status" value="1"/>
</dbReference>
<dbReference type="SMART" id="SM00304">
    <property type="entry name" value="HAMP"/>
    <property type="match status" value="2"/>
</dbReference>
<dbReference type="GO" id="GO:0005886">
    <property type="term" value="C:plasma membrane"/>
    <property type="evidence" value="ECO:0007669"/>
    <property type="project" value="UniProtKB-SubCell"/>
</dbReference>
<feature type="domain" description="Methyl-accepting transducer" evidence="12">
    <location>
        <begin position="476"/>
        <end position="705"/>
    </location>
</feature>
<keyword evidence="15" id="KW-1185">Reference proteome</keyword>
<dbReference type="CDD" id="cd12913">
    <property type="entry name" value="PDC1_MCP_like"/>
    <property type="match status" value="1"/>
</dbReference>
<comment type="caution">
    <text evidence="14">The sequence shown here is derived from an EMBL/GenBank/DDBJ whole genome shotgun (WGS) entry which is preliminary data.</text>
</comment>
<dbReference type="CDD" id="cd12912">
    <property type="entry name" value="PDC2_MCP_like"/>
    <property type="match status" value="1"/>
</dbReference>
<keyword evidence="6 11" id="KW-0472">Membrane</keyword>
<feature type="coiled-coil region" evidence="9">
    <location>
        <begin position="456"/>
        <end position="515"/>
    </location>
</feature>
<dbReference type="SMART" id="SM00283">
    <property type="entry name" value="MA"/>
    <property type="match status" value="1"/>
</dbReference>